<dbReference type="AlphaFoldDB" id="A0A6A7YTR9"/>
<accession>A0A6A7YTR9</accession>
<protein>
    <recommendedName>
        <fullName evidence="8">BrnA antitoxin family protein</fullName>
    </recommendedName>
</protein>
<evidence type="ECO:0000313" key="3">
    <source>
        <dbReference type="EMBL" id="MQU16670.1"/>
    </source>
</evidence>
<dbReference type="InterPro" id="IPR025528">
    <property type="entry name" value="BrnA_antitoxin"/>
</dbReference>
<dbReference type="RefSeq" id="WP_153378100.1">
    <property type="nucleotide sequence ID" value="NZ_CAXAOS010000001.1"/>
</dbReference>
<name>A0A6A7YTR9_9PSED</name>
<dbReference type="Pfam" id="PF14384">
    <property type="entry name" value="BrnA_antitoxin"/>
    <property type="match status" value="1"/>
</dbReference>
<reference evidence="5 6" key="1">
    <citation type="submission" date="2019-10" db="EMBL/GenBank/DDBJ databases">
        <title>Evaluation of single-gene subtyping targets for Pseudomonas.</title>
        <authorList>
            <person name="Reichler S.J."/>
            <person name="Orsi R.H."/>
            <person name="Wiedmann M."/>
            <person name="Martin N.H."/>
            <person name="Murphy S.I."/>
        </authorList>
    </citation>
    <scope>NUCLEOTIDE SEQUENCE</scope>
    <source>
        <strain evidence="1 7">FSL R10-0802</strain>
        <strain evidence="3 6">FSL R10-1594</strain>
        <strain evidence="4 5">FSL R10-1984</strain>
        <strain evidence="2">FSL R10-2339</strain>
    </source>
</reference>
<dbReference type="Proteomes" id="UP000713985">
    <property type="component" value="Unassembled WGS sequence"/>
</dbReference>
<comment type="caution">
    <text evidence="2">The sequence shown here is derived from an EMBL/GenBank/DDBJ whole genome shotgun (WGS) entry which is preliminary data.</text>
</comment>
<evidence type="ECO:0000313" key="6">
    <source>
        <dbReference type="Proteomes" id="UP000443000"/>
    </source>
</evidence>
<keyword evidence="7" id="KW-1185">Reference proteome</keyword>
<evidence type="ECO:0008006" key="8">
    <source>
        <dbReference type="Google" id="ProtNLM"/>
    </source>
</evidence>
<gene>
    <name evidence="3" type="ORF">GHN41_09485</name>
    <name evidence="2" type="ORF">GHN86_09370</name>
    <name evidence="1" type="ORF">GHN94_08380</name>
    <name evidence="4" type="ORF">GHO29_06885</name>
</gene>
<dbReference type="Proteomes" id="UP000443000">
    <property type="component" value="Unassembled WGS sequence"/>
</dbReference>
<dbReference type="Proteomes" id="UP000437970">
    <property type="component" value="Unassembled WGS sequence"/>
</dbReference>
<sequence>MSANKHSTHIEWADPDDAPELTDEFFAAADELQGSQLIKRGRPKADKVLKRITIRLEPDVVEQFKASGPGWQTRMNAALADWLKTHSPDELS</sequence>
<dbReference type="EMBL" id="WIVW01000005">
    <property type="protein sequence ID" value="MQU26212.1"/>
    <property type="molecule type" value="Genomic_DNA"/>
</dbReference>
<dbReference type="EMBL" id="WIWC01000011">
    <property type="protein sequence ID" value="MQT80264.1"/>
    <property type="molecule type" value="Genomic_DNA"/>
</dbReference>
<dbReference type="EMBL" id="WIVT01000009">
    <property type="protein sequence ID" value="MQU16670.1"/>
    <property type="molecule type" value="Genomic_DNA"/>
</dbReference>
<evidence type="ECO:0000313" key="4">
    <source>
        <dbReference type="EMBL" id="MQU26212.1"/>
    </source>
</evidence>
<evidence type="ECO:0000313" key="7">
    <source>
        <dbReference type="Proteomes" id="UP000713985"/>
    </source>
</evidence>
<evidence type="ECO:0000313" key="2">
    <source>
        <dbReference type="EMBL" id="MQT80264.1"/>
    </source>
</evidence>
<proteinExistence type="predicted"/>
<organism evidence="2">
    <name type="scientific">Pseudomonas helleri</name>
    <dbReference type="NCBI Taxonomy" id="1608996"/>
    <lineage>
        <taxon>Bacteria</taxon>
        <taxon>Pseudomonadati</taxon>
        <taxon>Pseudomonadota</taxon>
        <taxon>Gammaproteobacteria</taxon>
        <taxon>Pseudomonadales</taxon>
        <taxon>Pseudomonadaceae</taxon>
        <taxon>Pseudomonas</taxon>
    </lineage>
</organism>
<evidence type="ECO:0000313" key="1">
    <source>
        <dbReference type="EMBL" id="MQT25845.1"/>
    </source>
</evidence>
<dbReference type="EMBL" id="WIWP01000010">
    <property type="protein sequence ID" value="MQT25845.1"/>
    <property type="molecule type" value="Genomic_DNA"/>
</dbReference>
<dbReference type="OrthoDB" id="9796641at2"/>
<evidence type="ECO:0000313" key="5">
    <source>
        <dbReference type="Proteomes" id="UP000437970"/>
    </source>
</evidence>